<keyword evidence="3" id="KW-1185">Reference proteome</keyword>
<dbReference type="InterPro" id="IPR053088">
    <property type="entry name" value="Beta-glucosidase/SUN-like"/>
</dbReference>
<organism evidence="2 3">
    <name type="scientific">Conidiobolus coronatus (strain ATCC 28846 / CBS 209.66 / NRRL 28638)</name>
    <name type="common">Delacroixia coronata</name>
    <dbReference type="NCBI Taxonomy" id="796925"/>
    <lineage>
        <taxon>Eukaryota</taxon>
        <taxon>Fungi</taxon>
        <taxon>Fungi incertae sedis</taxon>
        <taxon>Zoopagomycota</taxon>
        <taxon>Entomophthoromycotina</taxon>
        <taxon>Entomophthoromycetes</taxon>
        <taxon>Entomophthorales</taxon>
        <taxon>Ancylistaceae</taxon>
        <taxon>Conidiobolus</taxon>
    </lineage>
</organism>
<dbReference type="PANTHER" id="PTHR31654">
    <property type="entry name" value="SECRETED BETA-GLUCOSIDASE ADG3-RELATED"/>
    <property type="match status" value="1"/>
</dbReference>
<evidence type="ECO:0000313" key="3">
    <source>
        <dbReference type="Proteomes" id="UP000070444"/>
    </source>
</evidence>
<accession>A0A137PAF3</accession>
<dbReference type="InterPro" id="IPR005556">
    <property type="entry name" value="SUN"/>
</dbReference>
<sequence>CQLPLHDHIVPITPGLPNSGWAMSPHERCSAGSWCPYACKSGMYSAQWDPQSKCSLGPKCGSKNGGLFCNSKGELVKPFPDRPYCEEGLTGVQISNQLAGSVSICQTVFPGNEAMIIPTVAHSNEMLNLLTPPSTYWFNTSAHFYVNMPNTDASHCIWGQPDYPVGNWAPFIIGTNEGFQKNIFVSVQVNPLFIESGLIEKFRSYTIRFKCRGNCPGYECSV</sequence>
<reference evidence="2 3" key="1">
    <citation type="journal article" date="2015" name="Genome Biol. Evol.">
        <title>Phylogenomic analyses indicate that early fungi evolved digesting cell walls of algal ancestors of land plants.</title>
        <authorList>
            <person name="Chang Y."/>
            <person name="Wang S."/>
            <person name="Sekimoto S."/>
            <person name="Aerts A.L."/>
            <person name="Choi C."/>
            <person name="Clum A."/>
            <person name="LaButti K.M."/>
            <person name="Lindquist E.A."/>
            <person name="Yee Ngan C."/>
            <person name="Ohm R.A."/>
            <person name="Salamov A.A."/>
            <person name="Grigoriev I.V."/>
            <person name="Spatafora J.W."/>
            <person name="Berbee M.L."/>
        </authorList>
    </citation>
    <scope>NUCLEOTIDE SEQUENCE [LARGE SCALE GENOMIC DNA]</scope>
    <source>
        <strain evidence="2 3">NRRL 28638</strain>
    </source>
</reference>
<proteinExistence type="inferred from homology"/>
<dbReference type="EMBL" id="KQ964464">
    <property type="protein sequence ID" value="KXN71932.1"/>
    <property type="molecule type" value="Genomic_DNA"/>
</dbReference>
<dbReference type="Pfam" id="PF03856">
    <property type="entry name" value="SUN"/>
    <property type="match status" value="1"/>
</dbReference>
<gene>
    <name evidence="2" type="ORF">CONCODRAFT_26348</name>
</gene>
<feature type="non-terminal residue" evidence="2">
    <location>
        <position position="1"/>
    </location>
</feature>
<dbReference type="AlphaFoldDB" id="A0A137PAF3"/>
<evidence type="ECO:0000313" key="2">
    <source>
        <dbReference type="EMBL" id="KXN71932.1"/>
    </source>
</evidence>
<evidence type="ECO:0000256" key="1">
    <source>
        <dbReference type="ARBA" id="ARBA00010579"/>
    </source>
</evidence>
<dbReference type="PANTHER" id="PTHR31654:SF0">
    <property type="entry name" value="SECRETED BETA-GLUCOSIDASE ADG3-RELATED"/>
    <property type="match status" value="1"/>
</dbReference>
<dbReference type="OMA" id="PHERCSA"/>
<feature type="non-terminal residue" evidence="2">
    <location>
        <position position="222"/>
    </location>
</feature>
<name>A0A137PAF3_CONC2</name>
<comment type="similarity">
    <text evidence="1">Belongs to the SUN family.</text>
</comment>
<dbReference type="Proteomes" id="UP000070444">
    <property type="component" value="Unassembled WGS sequence"/>
</dbReference>
<dbReference type="OrthoDB" id="5554151at2759"/>
<dbReference type="STRING" id="796925.A0A137PAF3"/>
<protein>
    <submittedName>
        <fullName evidence="2">Uncharacterized protein</fullName>
    </submittedName>
</protein>